<dbReference type="AlphaFoldDB" id="A0A8B6GPK6"/>
<accession>A0A8B6GPK6</accession>
<feature type="compositionally biased region" description="Acidic residues" evidence="1">
    <location>
        <begin position="61"/>
        <end position="73"/>
    </location>
</feature>
<feature type="compositionally biased region" description="Basic residues" evidence="1">
    <location>
        <begin position="21"/>
        <end position="35"/>
    </location>
</feature>
<dbReference type="OrthoDB" id="10369093at2759"/>
<feature type="region of interest" description="Disordered" evidence="1">
    <location>
        <begin position="1"/>
        <end position="73"/>
    </location>
</feature>
<dbReference type="PANTHER" id="PTHR26392:SF92">
    <property type="entry name" value="PROTEIN KINASE DOMAIN-CONTAINING PROTEIN"/>
    <property type="match status" value="1"/>
</dbReference>
<sequence>MDEEERNKKVRAGKEKLAAFQKKKSKKKHSHHHHHHGDETVAGGDSSISSVDQSSSSDVPLFEDSDQNMTSEDETMCTQNILRFSGDFPCLRELSVCPIKRVCIESLIEPVMRERRLLKGRLYNPLCLLRILKTVIEKQKEMPCFEPEDVIFLTNQWDIIDNIKEDGDEEDEHTKTWNKIQYKLEEGWPCFHADRIFKISLKQVGEGLNTHTTREFKTFKTMLDATIEKNKNKRVEYYFRFIQKFAINAEMGIMSRIHLLEISDDDRTKQILKTKETIQKLKTVAQEKLKEAKEYKTEVIKKLAEQLLSYLHSDNVQNDILNPPSRKRINLEPIVSFRKEVLTRINMGISKWCAGEDVILVIQEIESKIKTLLSEVESIIRIIDEDLIGFSRSIHDVSFTVFKQSALRRTLISNGIGIIELVKLVLNRSALDNRQLMKEKQAHNMYKACLSTLTFDHIRSCFEDNFGTEYDSVISRFEFEILQNTIGLYTTINKNLFELSDNKKKTQSFTVLHGLVNEIKTKIDEFKAEAQL</sequence>
<evidence type="ECO:0000313" key="3">
    <source>
        <dbReference type="Proteomes" id="UP000596742"/>
    </source>
</evidence>
<dbReference type="Proteomes" id="UP000596742">
    <property type="component" value="Unassembled WGS sequence"/>
</dbReference>
<protein>
    <submittedName>
        <fullName evidence="2">Uncharacterized protein</fullName>
    </submittedName>
</protein>
<proteinExistence type="predicted"/>
<keyword evidence="3" id="KW-1185">Reference proteome</keyword>
<feature type="compositionally biased region" description="Low complexity" evidence="1">
    <location>
        <begin position="45"/>
        <end position="58"/>
    </location>
</feature>
<dbReference type="EMBL" id="UYJE01008758">
    <property type="protein sequence ID" value="VDI66980.1"/>
    <property type="molecule type" value="Genomic_DNA"/>
</dbReference>
<evidence type="ECO:0000313" key="2">
    <source>
        <dbReference type="EMBL" id="VDI66980.1"/>
    </source>
</evidence>
<organism evidence="2 3">
    <name type="scientific">Mytilus galloprovincialis</name>
    <name type="common">Mediterranean mussel</name>
    <dbReference type="NCBI Taxonomy" id="29158"/>
    <lineage>
        <taxon>Eukaryota</taxon>
        <taxon>Metazoa</taxon>
        <taxon>Spiralia</taxon>
        <taxon>Lophotrochozoa</taxon>
        <taxon>Mollusca</taxon>
        <taxon>Bivalvia</taxon>
        <taxon>Autobranchia</taxon>
        <taxon>Pteriomorphia</taxon>
        <taxon>Mytilida</taxon>
        <taxon>Mytiloidea</taxon>
        <taxon>Mytilidae</taxon>
        <taxon>Mytilinae</taxon>
        <taxon>Mytilus</taxon>
    </lineage>
</organism>
<comment type="caution">
    <text evidence="2">The sequence shown here is derived from an EMBL/GenBank/DDBJ whole genome shotgun (WGS) entry which is preliminary data.</text>
</comment>
<name>A0A8B6GPK6_MYTGA</name>
<reference evidence="2" key="1">
    <citation type="submission" date="2018-11" db="EMBL/GenBank/DDBJ databases">
        <authorList>
            <person name="Alioto T."/>
            <person name="Alioto T."/>
        </authorList>
    </citation>
    <scope>NUCLEOTIDE SEQUENCE</scope>
</reference>
<gene>
    <name evidence="2" type="ORF">MGAL_10B025639</name>
</gene>
<evidence type="ECO:0000256" key="1">
    <source>
        <dbReference type="SAM" id="MobiDB-lite"/>
    </source>
</evidence>
<dbReference type="PANTHER" id="PTHR26392">
    <property type="entry name" value="MITOGEN-ACTIVATED PROTEIN KINASE KINASE KINASE 7-RELATED"/>
    <property type="match status" value="1"/>
</dbReference>